<proteinExistence type="predicted"/>
<dbReference type="Gene3D" id="1.10.8.60">
    <property type="match status" value="1"/>
</dbReference>
<dbReference type="AlphaFoldDB" id="A0A679JSE9"/>
<dbReference type="InterPro" id="IPR025944">
    <property type="entry name" value="Sigma_54_int_dom_CS"/>
</dbReference>
<dbReference type="InterPro" id="IPR003593">
    <property type="entry name" value="AAA+_ATPase"/>
</dbReference>
<dbReference type="InterPro" id="IPR003018">
    <property type="entry name" value="GAF"/>
</dbReference>
<dbReference type="NCBIfam" id="NF003451">
    <property type="entry name" value="PRK05022.1"/>
    <property type="match status" value="1"/>
</dbReference>
<evidence type="ECO:0000256" key="1">
    <source>
        <dbReference type="ARBA" id="ARBA00022741"/>
    </source>
</evidence>
<dbReference type="GO" id="GO:0006355">
    <property type="term" value="P:regulation of DNA-templated transcription"/>
    <property type="evidence" value="ECO:0007669"/>
    <property type="project" value="InterPro"/>
</dbReference>
<dbReference type="PROSITE" id="PS00688">
    <property type="entry name" value="SIGMA54_INTERACT_3"/>
    <property type="match status" value="1"/>
</dbReference>
<keyword evidence="1" id="KW-0547">Nucleotide-binding</keyword>
<dbReference type="Gene3D" id="3.30.450.40">
    <property type="match status" value="1"/>
</dbReference>
<dbReference type="PANTHER" id="PTHR32071">
    <property type="entry name" value="TRANSCRIPTIONAL REGULATORY PROTEIN"/>
    <property type="match status" value="1"/>
</dbReference>
<dbReference type="FunFam" id="3.40.50.300:FF:000006">
    <property type="entry name" value="DNA-binding transcriptional regulator NtrC"/>
    <property type="match status" value="1"/>
</dbReference>
<dbReference type="InterPro" id="IPR058031">
    <property type="entry name" value="AAA_lid_NorR"/>
</dbReference>
<dbReference type="InterPro" id="IPR025662">
    <property type="entry name" value="Sigma_54_int_dom_ATP-bd_1"/>
</dbReference>
<dbReference type="InterPro" id="IPR009057">
    <property type="entry name" value="Homeodomain-like_sf"/>
</dbReference>
<keyword evidence="5" id="KW-0804">Transcription</keyword>
<evidence type="ECO:0000256" key="4">
    <source>
        <dbReference type="ARBA" id="ARBA00023125"/>
    </source>
</evidence>
<evidence type="ECO:0000256" key="5">
    <source>
        <dbReference type="ARBA" id="ARBA00023163"/>
    </source>
</evidence>
<dbReference type="Pfam" id="PF01590">
    <property type="entry name" value="GAF"/>
    <property type="match status" value="1"/>
</dbReference>
<dbReference type="Gene3D" id="1.10.10.60">
    <property type="entry name" value="Homeodomain-like"/>
    <property type="match status" value="1"/>
</dbReference>
<dbReference type="SUPFAM" id="SSF55781">
    <property type="entry name" value="GAF domain-like"/>
    <property type="match status" value="1"/>
</dbReference>
<protein>
    <submittedName>
        <fullName evidence="7">Nitric oxide reductase transcription regulator NorR2</fullName>
    </submittedName>
</protein>
<dbReference type="PANTHER" id="PTHR32071:SF35">
    <property type="entry name" value="ANAEROBIC NITRIC OXIDE REDUCTASE TRANSCRIPTION REGULATOR NORR"/>
    <property type="match status" value="1"/>
</dbReference>
<dbReference type="GO" id="GO:0005524">
    <property type="term" value="F:ATP binding"/>
    <property type="evidence" value="ECO:0007669"/>
    <property type="project" value="UniProtKB-KW"/>
</dbReference>
<dbReference type="PROSITE" id="PS50045">
    <property type="entry name" value="SIGMA54_INTERACT_4"/>
    <property type="match status" value="1"/>
</dbReference>
<evidence type="ECO:0000256" key="2">
    <source>
        <dbReference type="ARBA" id="ARBA00022840"/>
    </source>
</evidence>
<dbReference type="EMBL" id="LR743508">
    <property type="protein sequence ID" value="CAA2109250.1"/>
    <property type="molecule type" value="Genomic_DNA"/>
</dbReference>
<accession>A0A679JSE9</accession>
<dbReference type="SUPFAM" id="SSF52540">
    <property type="entry name" value="P-loop containing nucleoside triphosphate hydrolases"/>
    <property type="match status" value="1"/>
</dbReference>
<dbReference type="SUPFAM" id="SSF46689">
    <property type="entry name" value="Homeodomain-like"/>
    <property type="match status" value="1"/>
</dbReference>
<evidence type="ECO:0000256" key="3">
    <source>
        <dbReference type="ARBA" id="ARBA00023015"/>
    </source>
</evidence>
<keyword evidence="3" id="KW-0805">Transcription regulation</keyword>
<dbReference type="PROSITE" id="PS00676">
    <property type="entry name" value="SIGMA54_INTERACT_2"/>
    <property type="match status" value="1"/>
</dbReference>
<dbReference type="Pfam" id="PF00158">
    <property type="entry name" value="Sigma54_activat"/>
    <property type="match status" value="1"/>
</dbReference>
<dbReference type="Pfam" id="PF25601">
    <property type="entry name" value="AAA_lid_14"/>
    <property type="match status" value="1"/>
</dbReference>
<evidence type="ECO:0000313" key="7">
    <source>
        <dbReference type="EMBL" id="CAA2109250.1"/>
    </source>
</evidence>
<name>A0A679JSE9_VARPD</name>
<keyword evidence="2" id="KW-0067">ATP-binding</keyword>
<dbReference type="SMART" id="SM00382">
    <property type="entry name" value="AAA"/>
    <property type="match status" value="1"/>
</dbReference>
<gene>
    <name evidence="7" type="primary">norR2</name>
    <name evidence="7" type="ORF">VVAX_05521</name>
</gene>
<organism evidence="7">
    <name type="scientific">Variovorax paradoxus</name>
    <dbReference type="NCBI Taxonomy" id="34073"/>
    <lineage>
        <taxon>Bacteria</taxon>
        <taxon>Pseudomonadati</taxon>
        <taxon>Pseudomonadota</taxon>
        <taxon>Betaproteobacteria</taxon>
        <taxon>Burkholderiales</taxon>
        <taxon>Comamonadaceae</taxon>
        <taxon>Variovorax</taxon>
    </lineage>
</organism>
<dbReference type="Gene3D" id="3.40.50.300">
    <property type="entry name" value="P-loop containing nucleotide triphosphate hydrolases"/>
    <property type="match status" value="1"/>
</dbReference>
<dbReference type="GO" id="GO:0003677">
    <property type="term" value="F:DNA binding"/>
    <property type="evidence" value="ECO:0007669"/>
    <property type="project" value="UniProtKB-KW"/>
</dbReference>
<dbReference type="InterPro" id="IPR002078">
    <property type="entry name" value="Sigma_54_int"/>
</dbReference>
<dbReference type="InterPro" id="IPR027417">
    <property type="entry name" value="P-loop_NTPase"/>
</dbReference>
<reference evidence="7" key="1">
    <citation type="submission" date="2019-12" db="EMBL/GenBank/DDBJ databases">
        <authorList>
            <person name="Cremers G."/>
        </authorList>
    </citation>
    <scope>NUCLEOTIDE SEQUENCE</scope>
    <source>
        <strain evidence="7">Vvax</strain>
    </source>
</reference>
<keyword evidence="4" id="KW-0238">DNA-binding</keyword>
<feature type="domain" description="Sigma-54 factor interaction" evidence="6">
    <location>
        <begin position="198"/>
        <end position="427"/>
    </location>
</feature>
<dbReference type="PROSITE" id="PS00675">
    <property type="entry name" value="SIGMA54_INTERACT_1"/>
    <property type="match status" value="1"/>
</dbReference>
<dbReference type="InterPro" id="IPR025943">
    <property type="entry name" value="Sigma_54_int_dom_ATP-bd_2"/>
</dbReference>
<dbReference type="CDD" id="cd00009">
    <property type="entry name" value="AAA"/>
    <property type="match status" value="1"/>
</dbReference>
<sequence length="526" mass="56638">MTGPMNPPSLLAALLPLMADLAQDLPEAERHRRLLETLRVLLPCDATAMLRLDGDWLVPLAVNGLSGDTLGRRFRVAEHPRFVELLEAPGPVRFAADCGLPDPFDGLVEGVQGHLPVHDCMGCALQVDGRPWGVLTLDALEIGRFSRVELDVLQAFASLAAATVALATRMHGLAERAEDERLRADSYAQAAGHRPRQLIGHSAAHKRLLREIALAGPTDLCVLIQGETGTGKELVAQALHAASPRAKKPLVSINCAALPDSLVESELFGHVRGAFTGAVGDRRGKFELADGGTLFLDEVAELPLQVQAKLLRVLQGGQLQRLGSDREHRVDVRVIAASNRNLADEVRAGRLRADFYHRLSVYPLQVPPLRERGRDVLPIGGFFLEEARSRMGLGAVRLDAGAQAALLAYDWPGNVRELEHLLGRSVVKALGRHAQRPRILTLGADDLGLGVTGMASDAAREARPDLAAAVQAKGLGLRDAVADLERRMVLHALAQNDNQWAAAARALQVDPANLARMAKRLGVARA</sequence>
<dbReference type="SMART" id="SM00065">
    <property type="entry name" value="GAF"/>
    <property type="match status" value="1"/>
</dbReference>
<evidence type="ECO:0000259" key="6">
    <source>
        <dbReference type="PROSITE" id="PS50045"/>
    </source>
</evidence>
<dbReference type="InterPro" id="IPR029016">
    <property type="entry name" value="GAF-like_dom_sf"/>
</dbReference>